<feature type="domain" description="Acyltransferase 3" evidence="8">
    <location>
        <begin position="28"/>
        <end position="329"/>
    </location>
</feature>
<sequence length="343" mass="37806">MVCAGPSELAGRGDVERGRPLLRMQRNAILDSLKILLALMVVGLHGRFLSDIDVHVGYFLENYLFRMAVPIFFMINGYYFASIVDRRSAVITWLGKVSVFYLTWSLVYSGFFWPTEPGLLPAARSLAFTLLIGYAHLWYLPATFLAALCILPLKNAKTVVLAALLATAYAFGLLLQYSGNYHWFPDTRLDVVANEIPTYRNFAFFGFPMFGMGYLAAKKRLPSEMSLYWKLCLLSLGGLLLAAEYSMNVALGLPIGEGFDLLVSLPVVCLAIFVLAASGRTISQSATLGEISTVIYFIHPLFLLLLPGLGLQAATPLTLAAVVLSLLSSPLVIAANKRWRIFL</sequence>
<accession>A0A1A8XT17</accession>
<feature type="transmembrane region" description="Helical" evidence="7">
    <location>
        <begin position="93"/>
        <end position="113"/>
    </location>
</feature>
<keyword evidence="10" id="KW-1185">Reference proteome</keyword>
<feature type="transmembrane region" description="Helical" evidence="7">
    <location>
        <begin position="317"/>
        <end position="335"/>
    </location>
</feature>
<dbReference type="STRING" id="1860102.ACCAA_40041"/>
<dbReference type="GO" id="GO:0016413">
    <property type="term" value="F:O-acetyltransferase activity"/>
    <property type="evidence" value="ECO:0007669"/>
    <property type="project" value="TreeGrafter"/>
</dbReference>
<feature type="transmembrane region" description="Helical" evidence="7">
    <location>
        <begin position="198"/>
        <end position="215"/>
    </location>
</feature>
<feature type="transmembrane region" description="Helical" evidence="7">
    <location>
        <begin position="28"/>
        <end position="48"/>
    </location>
</feature>
<dbReference type="AlphaFoldDB" id="A0A1A8XT17"/>
<comment type="similarity">
    <text evidence="2">Belongs to the acyltransferase 3 family.</text>
</comment>
<evidence type="ECO:0000256" key="1">
    <source>
        <dbReference type="ARBA" id="ARBA00004651"/>
    </source>
</evidence>
<feature type="transmembrane region" description="Helical" evidence="7">
    <location>
        <begin position="158"/>
        <end position="178"/>
    </location>
</feature>
<dbReference type="Proteomes" id="UP000199169">
    <property type="component" value="Unassembled WGS sequence"/>
</dbReference>
<comment type="subcellular location">
    <subcellularLocation>
        <location evidence="1">Cell membrane</location>
        <topology evidence="1">Multi-pass membrane protein</topology>
    </subcellularLocation>
</comment>
<gene>
    <name evidence="9" type="ORF">ACCAA_40041</name>
</gene>
<evidence type="ECO:0000256" key="7">
    <source>
        <dbReference type="SAM" id="Phobius"/>
    </source>
</evidence>
<feature type="transmembrane region" description="Helical" evidence="7">
    <location>
        <begin position="291"/>
        <end position="311"/>
    </location>
</feature>
<proteinExistence type="inferred from homology"/>
<dbReference type="Pfam" id="PF01757">
    <property type="entry name" value="Acyl_transf_3"/>
    <property type="match status" value="1"/>
</dbReference>
<evidence type="ECO:0000256" key="2">
    <source>
        <dbReference type="ARBA" id="ARBA00007400"/>
    </source>
</evidence>
<feature type="transmembrane region" description="Helical" evidence="7">
    <location>
        <begin position="227"/>
        <end position="247"/>
    </location>
</feature>
<organism evidence="9 10">
    <name type="scientific">Candidatus Accumulibacter aalborgensis</name>
    <dbReference type="NCBI Taxonomy" id="1860102"/>
    <lineage>
        <taxon>Bacteria</taxon>
        <taxon>Pseudomonadati</taxon>
        <taxon>Pseudomonadota</taxon>
        <taxon>Betaproteobacteria</taxon>
        <taxon>Candidatus Accumulibacter</taxon>
    </lineage>
</organism>
<feature type="transmembrane region" description="Helical" evidence="7">
    <location>
        <begin position="259"/>
        <end position="279"/>
    </location>
</feature>
<name>A0A1A8XT17_9PROT</name>
<feature type="transmembrane region" description="Helical" evidence="7">
    <location>
        <begin position="63"/>
        <end position="81"/>
    </location>
</feature>
<dbReference type="PANTHER" id="PTHR40074">
    <property type="entry name" value="O-ACETYLTRANSFERASE WECH"/>
    <property type="match status" value="1"/>
</dbReference>
<evidence type="ECO:0000259" key="8">
    <source>
        <dbReference type="Pfam" id="PF01757"/>
    </source>
</evidence>
<protein>
    <submittedName>
        <fullName evidence="9">Putative membrane protein</fullName>
    </submittedName>
</protein>
<dbReference type="EMBL" id="FLQX01000116">
    <property type="protein sequence ID" value="SBT07088.1"/>
    <property type="molecule type" value="Genomic_DNA"/>
</dbReference>
<dbReference type="GO" id="GO:0005886">
    <property type="term" value="C:plasma membrane"/>
    <property type="evidence" value="ECO:0007669"/>
    <property type="project" value="UniProtKB-SubCell"/>
</dbReference>
<evidence type="ECO:0000256" key="4">
    <source>
        <dbReference type="ARBA" id="ARBA00022692"/>
    </source>
</evidence>
<reference evidence="9 10" key="1">
    <citation type="submission" date="2016-06" db="EMBL/GenBank/DDBJ databases">
        <authorList>
            <person name="Kjaerup R.B."/>
            <person name="Dalgaard T.S."/>
            <person name="Juul-Madsen H.R."/>
        </authorList>
    </citation>
    <scope>NUCLEOTIDE SEQUENCE [LARGE SCALE GENOMIC DNA]</scope>
    <source>
        <strain evidence="9">3</strain>
    </source>
</reference>
<evidence type="ECO:0000256" key="3">
    <source>
        <dbReference type="ARBA" id="ARBA00022475"/>
    </source>
</evidence>
<dbReference type="InterPro" id="IPR002656">
    <property type="entry name" value="Acyl_transf_3_dom"/>
</dbReference>
<keyword evidence="3" id="KW-1003">Cell membrane</keyword>
<evidence type="ECO:0000256" key="5">
    <source>
        <dbReference type="ARBA" id="ARBA00022989"/>
    </source>
</evidence>
<keyword evidence="6 7" id="KW-0472">Membrane</keyword>
<dbReference type="PANTHER" id="PTHR40074:SF2">
    <property type="entry name" value="O-ACETYLTRANSFERASE WECH"/>
    <property type="match status" value="1"/>
</dbReference>
<dbReference type="GO" id="GO:0009246">
    <property type="term" value="P:enterobacterial common antigen biosynthetic process"/>
    <property type="evidence" value="ECO:0007669"/>
    <property type="project" value="TreeGrafter"/>
</dbReference>
<evidence type="ECO:0000256" key="6">
    <source>
        <dbReference type="ARBA" id="ARBA00023136"/>
    </source>
</evidence>
<feature type="transmembrane region" description="Helical" evidence="7">
    <location>
        <begin position="125"/>
        <end position="151"/>
    </location>
</feature>
<keyword evidence="5 7" id="KW-1133">Transmembrane helix</keyword>
<evidence type="ECO:0000313" key="10">
    <source>
        <dbReference type="Proteomes" id="UP000199169"/>
    </source>
</evidence>
<keyword evidence="4 7" id="KW-0812">Transmembrane</keyword>
<evidence type="ECO:0000313" key="9">
    <source>
        <dbReference type="EMBL" id="SBT07088.1"/>
    </source>
</evidence>